<evidence type="ECO:0000256" key="4">
    <source>
        <dbReference type="ARBA" id="ARBA00038222"/>
    </source>
</evidence>
<reference evidence="7" key="1">
    <citation type="submission" date="2018-05" db="EMBL/GenBank/DDBJ databases">
        <title>Whole genome of Theropithecus gelada.</title>
        <authorList>
            <person name="Chiou K.L."/>
            <person name="Snyder-Mackler N."/>
        </authorList>
    </citation>
    <scope>NUCLEOTIDE SEQUENCE [LARGE SCALE GENOMIC DNA]</scope>
</reference>
<dbReference type="SMART" id="SM00409">
    <property type="entry name" value="IG"/>
    <property type="match status" value="2"/>
</dbReference>
<keyword evidence="8" id="KW-1185">Reference proteome</keyword>
<evidence type="ECO:0000256" key="1">
    <source>
        <dbReference type="ARBA" id="ARBA00022729"/>
    </source>
</evidence>
<dbReference type="InterPro" id="IPR003598">
    <property type="entry name" value="Ig_sub2"/>
</dbReference>
<comment type="similarity">
    <text evidence="4">Belongs to the immunoglobulin superfamily. CEA family.</text>
</comment>
<feature type="domain" description="Ig-like" evidence="6">
    <location>
        <begin position="163"/>
        <end position="240"/>
    </location>
</feature>
<dbReference type="Gene3D" id="2.60.40.10">
    <property type="entry name" value="Immunoglobulins"/>
    <property type="match status" value="2"/>
</dbReference>
<dbReference type="InterPro" id="IPR013783">
    <property type="entry name" value="Ig-like_fold"/>
</dbReference>
<evidence type="ECO:0000256" key="5">
    <source>
        <dbReference type="SAM" id="SignalP"/>
    </source>
</evidence>
<dbReference type="SUPFAM" id="SSF48726">
    <property type="entry name" value="Immunoglobulin"/>
    <property type="match status" value="2"/>
</dbReference>
<dbReference type="AlphaFoldDB" id="A0A8D2FNX7"/>
<evidence type="ECO:0000313" key="8">
    <source>
        <dbReference type="Proteomes" id="UP000694411"/>
    </source>
</evidence>
<evidence type="ECO:0000256" key="3">
    <source>
        <dbReference type="ARBA" id="ARBA00023319"/>
    </source>
</evidence>
<dbReference type="InterPro" id="IPR013106">
    <property type="entry name" value="Ig_V-set"/>
</dbReference>
<dbReference type="Proteomes" id="UP000694411">
    <property type="component" value="Chromosome 19"/>
</dbReference>
<sequence length="257" mass="28404">MGPLSAPPYTLHITWKELLLTASLLIFWNLPTTAQVTIEAQPTKVSEGKDVLLLVHNLPQNVAGYSWYKGQIMDLHHYITAYTIDTEMIIVGPAYSGRETVYSNASLLIQNVTQKDTGSYTIQIIKRGFSLPSNNITCDFILFHPLPLDDITCGFILFTPDGPDVPSIFPSRTDYHSGENLYLSCFADSNPSAEYTWSMHGKFLQSGKELSIPKITTKHTGIYGCSARNSATGSERSTFKMIVVSGKWIPASLAIGF</sequence>
<keyword evidence="2" id="KW-0325">Glycoprotein</keyword>
<accession>A0A8D2FNX7</accession>
<evidence type="ECO:0000256" key="2">
    <source>
        <dbReference type="ARBA" id="ARBA00023180"/>
    </source>
</evidence>
<feature type="signal peptide" evidence="5">
    <location>
        <begin position="1"/>
        <end position="34"/>
    </location>
</feature>
<dbReference type="PANTHER" id="PTHR44427:SF13">
    <property type="entry name" value="PREGNANCY-SPECIFIC BETA-1-GLYCOPROTEIN 4-RELATED"/>
    <property type="match status" value="1"/>
</dbReference>
<dbReference type="SMART" id="SM00408">
    <property type="entry name" value="IGc2"/>
    <property type="match status" value="1"/>
</dbReference>
<feature type="chain" id="PRO_5034148385" description="Ig-like domain-containing protein" evidence="5">
    <location>
        <begin position="35"/>
        <end position="257"/>
    </location>
</feature>
<dbReference type="InterPro" id="IPR007110">
    <property type="entry name" value="Ig-like_dom"/>
</dbReference>
<dbReference type="Pfam" id="PF13895">
    <property type="entry name" value="Ig_2"/>
    <property type="match status" value="1"/>
</dbReference>
<evidence type="ECO:0000313" key="7">
    <source>
        <dbReference type="Ensembl" id="ENSTGEP00000023585.1"/>
    </source>
</evidence>
<keyword evidence="1 5" id="KW-0732">Signal</keyword>
<name>A0A8D2FNX7_THEGE</name>
<proteinExistence type="inferred from homology"/>
<reference evidence="7" key="3">
    <citation type="submission" date="2025-09" db="UniProtKB">
        <authorList>
            <consortium name="Ensembl"/>
        </authorList>
    </citation>
    <scope>IDENTIFICATION</scope>
</reference>
<dbReference type="InterPro" id="IPR050831">
    <property type="entry name" value="CEA_cell_adhesion"/>
</dbReference>
<protein>
    <recommendedName>
        <fullName evidence="6">Ig-like domain-containing protein</fullName>
    </recommendedName>
</protein>
<dbReference type="FunFam" id="2.60.40.10:FF:000340">
    <property type="entry name" value="Carcinoembryonic antigen-related cell adhesion molecule 1"/>
    <property type="match status" value="1"/>
</dbReference>
<dbReference type="CDD" id="cd20948">
    <property type="entry name" value="IgC2_CEACAM5-like"/>
    <property type="match status" value="1"/>
</dbReference>
<dbReference type="CDD" id="cd05774">
    <property type="entry name" value="IgV_CEACAM_D1"/>
    <property type="match status" value="1"/>
</dbReference>
<dbReference type="Ensembl" id="ENSTGET00000028138.1">
    <property type="protein sequence ID" value="ENSTGEP00000023585.1"/>
    <property type="gene ID" value="ENSTGEG00000019063.1"/>
</dbReference>
<dbReference type="PANTHER" id="PTHR44427">
    <property type="entry name" value="CARCINOEMBRYONIC ANTIGEN-RELATED CELL ADHESION MOLECULE 19"/>
    <property type="match status" value="1"/>
</dbReference>
<organism evidence="7 8">
    <name type="scientific">Theropithecus gelada</name>
    <name type="common">Gelada baboon</name>
    <dbReference type="NCBI Taxonomy" id="9565"/>
    <lineage>
        <taxon>Eukaryota</taxon>
        <taxon>Metazoa</taxon>
        <taxon>Chordata</taxon>
        <taxon>Craniata</taxon>
        <taxon>Vertebrata</taxon>
        <taxon>Euteleostomi</taxon>
        <taxon>Mammalia</taxon>
        <taxon>Eutheria</taxon>
        <taxon>Euarchontoglires</taxon>
        <taxon>Primates</taxon>
        <taxon>Haplorrhini</taxon>
        <taxon>Catarrhini</taxon>
        <taxon>Cercopithecidae</taxon>
        <taxon>Cercopithecinae</taxon>
        <taxon>Theropithecus</taxon>
    </lineage>
</organism>
<reference evidence="7" key="2">
    <citation type="submission" date="2025-08" db="UniProtKB">
        <authorList>
            <consortium name="Ensembl"/>
        </authorList>
    </citation>
    <scope>IDENTIFICATION</scope>
</reference>
<dbReference type="InterPro" id="IPR036179">
    <property type="entry name" value="Ig-like_dom_sf"/>
</dbReference>
<keyword evidence="3" id="KW-0393">Immunoglobulin domain</keyword>
<evidence type="ECO:0000259" key="6">
    <source>
        <dbReference type="PROSITE" id="PS50835"/>
    </source>
</evidence>
<dbReference type="Pfam" id="PF07686">
    <property type="entry name" value="V-set"/>
    <property type="match status" value="1"/>
</dbReference>
<dbReference type="InterPro" id="IPR003599">
    <property type="entry name" value="Ig_sub"/>
</dbReference>
<dbReference type="PROSITE" id="PS50835">
    <property type="entry name" value="IG_LIKE"/>
    <property type="match status" value="1"/>
</dbReference>